<sequence>MSLRTARTNKERLDGVDIRRGTHARAWTELQLSEGPGLDHTKSAFFDVRNIAVELQVRKGMYFSLQVGNHASLRLRGNDTVAETDFQWQRLSVVRQPRLCCKHHQAKLLILK</sequence>
<dbReference type="EMBL" id="JAQQFR010000013">
    <property type="protein sequence ID" value="MFL9880457.1"/>
    <property type="molecule type" value="Genomic_DNA"/>
</dbReference>
<organism evidence="1 2">
    <name type="scientific">Herbaspirillum rhizosphaerae</name>
    <dbReference type="NCBI Taxonomy" id="346179"/>
    <lineage>
        <taxon>Bacteria</taxon>
        <taxon>Pseudomonadati</taxon>
        <taxon>Pseudomonadota</taxon>
        <taxon>Betaproteobacteria</taxon>
        <taxon>Burkholderiales</taxon>
        <taxon>Oxalobacteraceae</taxon>
        <taxon>Herbaspirillum</taxon>
    </lineage>
</organism>
<protein>
    <submittedName>
        <fullName evidence="1">Uncharacterized protein</fullName>
    </submittedName>
</protein>
<gene>
    <name evidence="1" type="ORF">PQR63_18815</name>
</gene>
<evidence type="ECO:0000313" key="2">
    <source>
        <dbReference type="Proteomes" id="UP001629214"/>
    </source>
</evidence>
<accession>A0ABW8ZC00</accession>
<keyword evidence="2" id="KW-1185">Reference proteome</keyword>
<reference evidence="1 2" key="1">
    <citation type="journal article" date="2024" name="Chem. Sci.">
        <title>Discovery of megapolipeptins by genome mining of a Burkholderiales bacteria collection.</title>
        <authorList>
            <person name="Paulo B.S."/>
            <person name="Recchia M.J.J."/>
            <person name="Lee S."/>
            <person name="Fergusson C.H."/>
            <person name="Romanowski S.B."/>
            <person name="Hernandez A."/>
            <person name="Krull N."/>
            <person name="Liu D.Y."/>
            <person name="Cavanagh H."/>
            <person name="Bos A."/>
            <person name="Gray C.A."/>
            <person name="Murphy B.T."/>
            <person name="Linington R.G."/>
            <person name="Eustaquio A.S."/>
        </authorList>
    </citation>
    <scope>NUCLEOTIDE SEQUENCE [LARGE SCALE GENOMIC DNA]</scope>
    <source>
        <strain evidence="1 2">RL21-008-BIB-B</strain>
    </source>
</reference>
<evidence type="ECO:0000313" key="1">
    <source>
        <dbReference type="EMBL" id="MFL9880457.1"/>
    </source>
</evidence>
<proteinExistence type="predicted"/>
<dbReference type="RefSeq" id="WP_408169493.1">
    <property type="nucleotide sequence ID" value="NZ_JAQQFR010000013.1"/>
</dbReference>
<dbReference type="Proteomes" id="UP001629214">
    <property type="component" value="Unassembled WGS sequence"/>
</dbReference>
<name>A0ABW8ZC00_9BURK</name>
<comment type="caution">
    <text evidence="1">The sequence shown here is derived from an EMBL/GenBank/DDBJ whole genome shotgun (WGS) entry which is preliminary data.</text>
</comment>